<feature type="coiled-coil region" evidence="1">
    <location>
        <begin position="91"/>
        <end position="118"/>
    </location>
</feature>
<evidence type="ECO:0000256" key="1">
    <source>
        <dbReference type="SAM" id="Coils"/>
    </source>
</evidence>
<evidence type="ECO:0000313" key="3">
    <source>
        <dbReference type="EMBL" id="KAH7427792.1"/>
    </source>
</evidence>
<feature type="region of interest" description="Disordered" evidence="2">
    <location>
        <begin position="1"/>
        <end position="23"/>
    </location>
</feature>
<dbReference type="GO" id="GO:0009639">
    <property type="term" value="P:response to red or far red light"/>
    <property type="evidence" value="ECO:0007669"/>
    <property type="project" value="InterPro"/>
</dbReference>
<gene>
    <name evidence="3" type="ORF">KP509_10G060200</name>
</gene>
<organism evidence="3 4">
    <name type="scientific">Ceratopteris richardii</name>
    <name type="common">Triangle waterfern</name>
    <dbReference type="NCBI Taxonomy" id="49495"/>
    <lineage>
        <taxon>Eukaryota</taxon>
        <taxon>Viridiplantae</taxon>
        <taxon>Streptophyta</taxon>
        <taxon>Embryophyta</taxon>
        <taxon>Tracheophyta</taxon>
        <taxon>Polypodiopsida</taxon>
        <taxon>Polypodiidae</taxon>
        <taxon>Polypodiales</taxon>
        <taxon>Pteridineae</taxon>
        <taxon>Pteridaceae</taxon>
        <taxon>Parkerioideae</taxon>
        <taxon>Ceratopteris</taxon>
    </lineage>
</organism>
<dbReference type="PANTHER" id="PTHR31161">
    <property type="entry name" value="PROTEIN GRAVITROPIC IN THE LIGHT 1"/>
    <property type="match status" value="1"/>
</dbReference>
<sequence>MSMREMDRFLEDEEKTSTTRYKKNDSFGRAETLQKETAFGSQGSLARTAAIRKLLNACQRSHSLMSHISDLLVSQNRYWANKREGNDMRYIYQMESRLQQYLEERKSLLTQLEEHNAVDSGSYGLNVPTPDVLRKCTRKVYEGLKDSTRHLYEEYAWQAILCRFMFEDFGSADFKVTNCKGFRTPLQLKKDRFTYYVRWRDRRTEELISEDNAFLEFLEIKWSKFVEGIRIKLDREVLRKIESSIDIRETFNQMGQAVWLLHKVAFSCEPANAEIFHVPVGSGFDEDCMVELIDIPPHDSWDASSGRIVALVTVPGFTLRNSIIEAQVCCTDSLLHEY</sequence>
<keyword evidence="4" id="KW-1185">Reference proteome</keyword>
<comment type="caution">
    <text evidence="3">The sequence shown here is derived from an EMBL/GenBank/DDBJ whole genome shotgun (WGS) entry which is preliminary data.</text>
</comment>
<accession>A0A8T2TY01</accession>
<protein>
    <submittedName>
        <fullName evidence="3">Uncharacterized protein</fullName>
    </submittedName>
</protein>
<dbReference type="OrthoDB" id="1915848at2759"/>
<keyword evidence="1" id="KW-0175">Coiled coil</keyword>
<dbReference type="Proteomes" id="UP000825935">
    <property type="component" value="Chromosome 10"/>
</dbReference>
<dbReference type="AlphaFoldDB" id="A0A8T2TY01"/>
<evidence type="ECO:0000313" key="4">
    <source>
        <dbReference type="Proteomes" id="UP000825935"/>
    </source>
</evidence>
<dbReference type="InterPro" id="IPR040225">
    <property type="entry name" value="GIL1-like"/>
</dbReference>
<name>A0A8T2TY01_CERRI</name>
<dbReference type="GO" id="GO:0009959">
    <property type="term" value="P:negative gravitropism"/>
    <property type="evidence" value="ECO:0007669"/>
    <property type="project" value="InterPro"/>
</dbReference>
<dbReference type="EMBL" id="CM035415">
    <property type="protein sequence ID" value="KAH7427792.1"/>
    <property type="molecule type" value="Genomic_DNA"/>
</dbReference>
<evidence type="ECO:0000256" key="2">
    <source>
        <dbReference type="SAM" id="MobiDB-lite"/>
    </source>
</evidence>
<proteinExistence type="predicted"/>
<reference evidence="3" key="1">
    <citation type="submission" date="2021-08" db="EMBL/GenBank/DDBJ databases">
        <title>WGS assembly of Ceratopteris richardii.</title>
        <authorList>
            <person name="Marchant D.B."/>
            <person name="Chen G."/>
            <person name="Jenkins J."/>
            <person name="Shu S."/>
            <person name="Leebens-Mack J."/>
            <person name="Grimwood J."/>
            <person name="Schmutz J."/>
            <person name="Soltis P."/>
            <person name="Soltis D."/>
            <person name="Chen Z.-H."/>
        </authorList>
    </citation>
    <scope>NUCLEOTIDE SEQUENCE</scope>
    <source>
        <strain evidence="3">Whitten #5841</strain>
        <tissue evidence="3">Leaf</tissue>
    </source>
</reference>